<keyword evidence="3" id="KW-0520">NAD</keyword>
<name>A0A1F5GTZ1_9BACT</name>
<organism evidence="7 8">
    <name type="scientific">Candidatus Curtissbacteria bacterium RIFCSPLOWO2_01_FULL_37_9</name>
    <dbReference type="NCBI Taxonomy" id="1797724"/>
    <lineage>
        <taxon>Bacteria</taxon>
        <taxon>Candidatus Curtissiibacteriota</taxon>
    </lineage>
</organism>
<feature type="domain" description="D-isomer specific 2-hydroxyacid dehydrogenase NAD-binding" evidence="6">
    <location>
        <begin position="110"/>
        <end position="288"/>
    </location>
</feature>
<evidence type="ECO:0000256" key="2">
    <source>
        <dbReference type="ARBA" id="ARBA00023002"/>
    </source>
</evidence>
<dbReference type="PROSITE" id="PS00065">
    <property type="entry name" value="D_2_HYDROXYACID_DH_1"/>
    <property type="match status" value="1"/>
</dbReference>
<comment type="similarity">
    <text evidence="1 4">Belongs to the D-isomer specific 2-hydroxyacid dehydrogenase family.</text>
</comment>
<dbReference type="InterPro" id="IPR006139">
    <property type="entry name" value="D-isomer_2_OHA_DH_cat_dom"/>
</dbReference>
<evidence type="ECO:0000259" key="6">
    <source>
        <dbReference type="Pfam" id="PF02826"/>
    </source>
</evidence>
<gene>
    <name evidence="7" type="ORF">A3A48_01820</name>
</gene>
<dbReference type="Pfam" id="PF00389">
    <property type="entry name" value="2-Hacid_dh"/>
    <property type="match status" value="1"/>
</dbReference>
<dbReference type="EMBL" id="MFBN01000020">
    <property type="protein sequence ID" value="OGD95318.1"/>
    <property type="molecule type" value="Genomic_DNA"/>
</dbReference>
<evidence type="ECO:0008006" key="9">
    <source>
        <dbReference type="Google" id="ProtNLM"/>
    </source>
</evidence>
<dbReference type="Gene3D" id="3.40.50.720">
    <property type="entry name" value="NAD(P)-binding Rossmann-like Domain"/>
    <property type="match status" value="2"/>
</dbReference>
<dbReference type="GO" id="GO:0005829">
    <property type="term" value="C:cytosol"/>
    <property type="evidence" value="ECO:0007669"/>
    <property type="project" value="TreeGrafter"/>
</dbReference>
<evidence type="ECO:0000313" key="7">
    <source>
        <dbReference type="EMBL" id="OGD95318.1"/>
    </source>
</evidence>
<evidence type="ECO:0000256" key="3">
    <source>
        <dbReference type="ARBA" id="ARBA00023027"/>
    </source>
</evidence>
<proteinExistence type="inferred from homology"/>
<dbReference type="Pfam" id="PF02826">
    <property type="entry name" value="2-Hacid_dh_C"/>
    <property type="match status" value="1"/>
</dbReference>
<evidence type="ECO:0000256" key="4">
    <source>
        <dbReference type="RuleBase" id="RU003719"/>
    </source>
</evidence>
<dbReference type="SUPFAM" id="SSF51735">
    <property type="entry name" value="NAD(P)-binding Rossmann-fold domains"/>
    <property type="match status" value="1"/>
</dbReference>
<dbReference type="CDD" id="cd05301">
    <property type="entry name" value="GDH"/>
    <property type="match status" value="1"/>
</dbReference>
<dbReference type="PROSITE" id="PS00670">
    <property type="entry name" value="D_2_HYDROXYACID_DH_2"/>
    <property type="match status" value="1"/>
</dbReference>
<dbReference type="PANTHER" id="PTHR10996:SF178">
    <property type="entry name" value="2-HYDROXYACID DEHYDROGENASE YGL185C-RELATED"/>
    <property type="match status" value="1"/>
</dbReference>
<feature type="domain" description="D-isomer specific 2-hydroxyacid dehydrogenase catalytic" evidence="5">
    <location>
        <begin position="4"/>
        <end position="315"/>
    </location>
</feature>
<accession>A0A1F5GTZ1</accession>
<sequence length="322" mass="35896">MPTVYVTRKIPDVGLQLLKKKHFRVDLNHSDQNLSEEDLKKLVSKYDAIITLVTDKIDRQILAQASPNLKIISNFGVGYDNIDILEAKRKGVIVTNTPGAASESVAEHVFMLFLSCLKQVIAADRFVRLGKYKKWDPFGFISPQMWGKTIGIIGLGKIGTFVGNIAYNGFKMDILYYDTSRSEDFEILTEAKYSDMELIFKKADFITLHVPLTPQTFHLVGKKQLDFMKNSAILVNTSRGAVIDEEALVEALKTQKIAAAGLDVYEHEPDISQDLIALENAVLTPHSASATIETRNSMSRIAAENIIDVFEGKEPFGLIKAK</sequence>
<dbReference type="AlphaFoldDB" id="A0A1F5GTZ1"/>
<dbReference type="STRING" id="1797724.A3A48_01820"/>
<dbReference type="InterPro" id="IPR029752">
    <property type="entry name" value="D-isomer_DH_CS1"/>
</dbReference>
<keyword evidence="2 4" id="KW-0560">Oxidoreductase</keyword>
<dbReference type="InterPro" id="IPR029753">
    <property type="entry name" value="D-isomer_DH_CS"/>
</dbReference>
<dbReference type="Proteomes" id="UP000178336">
    <property type="component" value="Unassembled WGS sequence"/>
</dbReference>
<comment type="caution">
    <text evidence="7">The sequence shown here is derived from an EMBL/GenBank/DDBJ whole genome shotgun (WGS) entry which is preliminary data.</text>
</comment>
<dbReference type="PANTHER" id="PTHR10996">
    <property type="entry name" value="2-HYDROXYACID DEHYDROGENASE-RELATED"/>
    <property type="match status" value="1"/>
</dbReference>
<dbReference type="FunFam" id="3.40.50.720:FF:000203">
    <property type="entry name" value="D-3-phosphoglycerate dehydrogenase (SerA)"/>
    <property type="match status" value="1"/>
</dbReference>
<dbReference type="GO" id="GO:0030267">
    <property type="term" value="F:glyoxylate reductase (NADPH) activity"/>
    <property type="evidence" value="ECO:0007669"/>
    <property type="project" value="TreeGrafter"/>
</dbReference>
<dbReference type="InterPro" id="IPR036291">
    <property type="entry name" value="NAD(P)-bd_dom_sf"/>
</dbReference>
<dbReference type="InterPro" id="IPR050223">
    <property type="entry name" value="D-isomer_2-hydroxyacid_DH"/>
</dbReference>
<protein>
    <recommendedName>
        <fullName evidence="9">D-glycerate dehydrogenase</fullName>
    </recommendedName>
</protein>
<dbReference type="GO" id="GO:0016618">
    <property type="term" value="F:hydroxypyruvate reductase [NAD(P)H] activity"/>
    <property type="evidence" value="ECO:0007669"/>
    <property type="project" value="TreeGrafter"/>
</dbReference>
<dbReference type="PROSITE" id="PS00671">
    <property type="entry name" value="D_2_HYDROXYACID_DH_3"/>
    <property type="match status" value="1"/>
</dbReference>
<evidence type="ECO:0000259" key="5">
    <source>
        <dbReference type="Pfam" id="PF00389"/>
    </source>
</evidence>
<evidence type="ECO:0000313" key="8">
    <source>
        <dbReference type="Proteomes" id="UP000178336"/>
    </source>
</evidence>
<reference evidence="7 8" key="1">
    <citation type="journal article" date="2016" name="Nat. Commun.">
        <title>Thousands of microbial genomes shed light on interconnected biogeochemical processes in an aquifer system.</title>
        <authorList>
            <person name="Anantharaman K."/>
            <person name="Brown C.T."/>
            <person name="Hug L.A."/>
            <person name="Sharon I."/>
            <person name="Castelle C.J."/>
            <person name="Probst A.J."/>
            <person name="Thomas B.C."/>
            <person name="Singh A."/>
            <person name="Wilkins M.J."/>
            <person name="Karaoz U."/>
            <person name="Brodie E.L."/>
            <person name="Williams K.H."/>
            <person name="Hubbard S.S."/>
            <person name="Banfield J.F."/>
        </authorList>
    </citation>
    <scope>NUCLEOTIDE SEQUENCE [LARGE SCALE GENOMIC DNA]</scope>
</reference>
<dbReference type="SUPFAM" id="SSF52283">
    <property type="entry name" value="Formate/glycerate dehydrogenase catalytic domain-like"/>
    <property type="match status" value="1"/>
</dbReference>
<dbReference type="GO" id="GO:0051287">
    <property type="term" value="F:NAD binding"/>
    <property type="evidence" value="ECO:0007669"/>
    <property type="project" value="InterPro"/>
</dbReference>
<dbReference type="InterPro" id="IPR006140">
    <property type="entry name" value="D-isomer_DH_NAD-bd"/>
</dbReference>
<evidence type="ECO:0000256" key="1">
    <source>
        <dbReference type="ARBA" id="ARBA00005854"/>
    </source>
</evidence>